<dbReference type="Gene3D" id="2.10.90.10">
    <property type="entry name" value="Cystine-knot cytokines"/>
    <property type="match status" value="1"/>
</dbReference>
<dbReference type="GO" id="GO:0008083">
    <property type="term" value="F:growth factor activity"/>
    <property type="evidence" value="ECO:0007669"/>
    <property type="project" value="TreeGrafter"/>
</dbReference>
<evidence type="ECO:0000256" key="2">
    <source>
        <dbReference type="ARBA" id="ARBA00023157"/>
    </source>
</evidence>
<dbReference type="EMBL" id="CAKOFQ010007156">
    <property type="protein sequence ID" value="CAH1992778.1"/>
    <property type="molecule type" value="Genomic_DNA"/>
</dbReference>
<keyword evidence="3" id="KW-0325">Glycoprotein</keyword>
<evidence type="ECO:0000256" key="1">
    <source>
        <dbReference type="ARBA" id="ARBA00022729"/>
    </source>
</evidence>
<accession>A0A9P0L820</accession>
<feature type="signal peptide" evidence="4">
    <location>
        <begin position="1"/>
        <end position="23"/>
    </location>
</feature>
<name>A0A9P0L820_ACAOB</name>
<dbReference type="AlphaFoldDB" id="A0A9P0L820"/>
<evidence type="ECO:0000256" key="3">
    <source>
        <dbReference type="ARBA" id="ARBA00023180"/>
    </source>
</evidence>
<keyword evidence="1 4" id="KW-0732">Signal</keyword>
<dbReference type="GO" id="GO:0005121">
    <property type="term" value="F:Toll binding"/>
    <property type="evidence" value="ECO:0007669"/>
    <property type="project" value="TreeGrafter"/>
</dbReference>
<evidence type="ECO:0000259" key="5">
    <source>
        <dbReference type="Pfam" id="PF16077"/>
    </source>
</evidence>
<evidence type="ECO:0000256" key="4">
    <source>
        <dbReference type="SAM" id="SignalP"/>
    </source>
</evidence>
<protein>
    <recommendedName>
        <fullName evidence="5">Spaetzle domain-containing protein</fullName>
    </recommendedName>
</protein>
<dbReference type="Pfam" id="PF16077">
    <property type="entry name" value="Spaetzle"/>
    <property type="match status" value="1"/>
</dbReference>
<dbReference type="GO" id="GO:0021556">
    <property type="term" value="P:central nervous system formation"/>
    <property type="evidence" value="ECO:0007669"/>
    <property type="project" value="TreeGrafter"/>
</dbReference>
<dbReference type="InterPro" id="IPR052444">
    <property type="entry name" value="Spz/Toll_ligand-like"/>
</dbReference>
<dbReference type="PANTHER" id="PTHR23199">
    <property type="entry name" value="NEUROTROPHIN 1-RELATED"/>
    <property type="match status" value="1"/>
</dbReference>
<dbReference type="SUPFAM" id="SSF57501">
    <property type="entry name" value="Cystine-knot cytokines"/>
    <property type="match status" value="1"/>
</dbReference>
<dbReference type="Proteomes" id="UP001152888">
    <property type="component" value="Unassembled WGS sequence"/>
</dbReference>
<dbReference type="GO" id="GO:0045087">
    <property type="term" value="P:innate immune response"/>
    <property type="evidence" value="ECO:0007669"/>
    <property type="project" value="TreeGrafter"/>
</dbReference>
<keyword evidence="7" id="KW-1185">Reference proteome</keyword>
<feature type="domain" description="Spaetzle" evidence="5">
    <location>
        <begin position="94"/>
        <end position="194"/>
    </location>
</feature>
<proteinExistence type="predicted"/>
<feature type="chain" id="PRO_5040408708" description="Spaetzle domain-containing protein" evidence="4">
    <location>
        <begin position="24"/>
        <end position="208"/>
    </location>
</feature>
<dbReference type="OrthoDB" id="6359065at2759"/>
<dbReference type="InterPro" id="IPR029034">
    <property type="entry name" value="Cystine-knot_cytokine"/>
</dbReference>
<evidence type="ECO:0000313" key="6">
    <source>
        <dbReference type="EMBL" id="CAH1992778.1"/>
    </source>
</evidence>
<dbReference type="PANTHER" id="PTHR23199:SF12">
    <property type="entry name" value="NEUROTROPHIN 1-RELATED"/>
    <property type="match status" value="1"/>
</dbReference>
<gene>
    <name evidence="6" type="ORF">ACAOBT_LOCUS21089</name>
</gene>
<keyword evidence="2" id="KW-1015">Disulfide bond</keyword>
<dbReference type="GO" id="GO:0005615">
    <property type="term" value="C:extracellular space"/>
    <property type="evidence" value="ECO:0007669"/>
    <property type="project" value="UniProtKB-ARBA"/>
</dbReference>
<evidence type="ECO:0000313" key="7">
    <source>
        <dbReference type="Proteomes" id="UP001152888"/>
    </source>
</evidence>
<comment type="caution">
    <text evidence="6">The sequence shown here is derived from an EMBL/GenBank/DDBJ whole genome shotgun (WGS) entry which is preliminary data.</text>
</comment>
<sequence>MSSVYCVLCCFCCFMLLTKICNCHPLQNKTRCLNLRLHSLCDSPAFYPEDRIRKLLERKKKRFQILSGTVITPTSDPKGLVPQVRFDDSRDFKNLCDTKLETILPKSGIDEKGVQRYIINQPDFKQAIIFETCKNESPCVQEMMPMGYQTLCQQKYSKIRLLTFTENEAEKCKGKRSTMEYITFRVPSTCVCTITRRQNGECTISSSL</sequence>
<reference evidence="6" key="1">
    <citation type="submission" date="2022-03" db="EMBL/GenBank/DDBJ databases">
        <authorList>
            <person name="Sayadi A."/>
        </authorList>
    </citation>
    <scope>NUCLEOTIDE SEQUENCE</scope>
</reference>
<dbReference type="InterPro" id="IPR032104">
    <property type="entry name" value="Spaetzle"/>
</dbReference>
<organism evidence="6 7">
    <name type="scientific">Acanthoscelides obtectus</name>
    <name type="common">Bean weevil</name>
    <name type="synonym">Bruchus obtectus</name>
    <dbReference type="NCBI Taxonomy" id="200917"/>
    <lineage>
        <taxon>Eukaryota</taxon>
        <taxon>Metazoa</taxon>
        <taxon>Ecdysozoa</taxon>
        <taxon>Arthropoda</taxon>
        <taxon>Hexapoda</taxon>
        <taxon>Insecta</taxon>
        <taxon>Pterygota</taxon>
        <taxon>Neoptera</taxon>
        <taxon>Endopterygota</taxon>
        <taxon>Coleoptera</taxon>
        <taxon>Polyphaga</taxon>
        <taxon>Cucujiformia</taxon>
        <taxon>Chrysomeloidea</taxon>
        <taxon>Chrysomelidae</taxon>
        <taxon>Bruchinae</taxon>
        <taxon>Bruchini</taxon>
        <taxon>Acanthoscelides</taxon>
    </lineage>
</organism>